<dbReference type="EMBL" id="QGDI01000012">
    <property type="protein sequence ID" value="PWJ10814.1"/>
    <property type="molecule type" value="Genomic_DNA"/>
</dbReference>
<evidence type="ECO:0000259" key="3">
    <source>
        <dbReference type="Pfam" id="PF00501"/>
    </source>
</evidence>
<dbReference type="Proteomes" id="UP000245720">
    <property type="component" value="Unassembled WGS sequence"/>
</dbReference>
<dbReference type="InterPro" id="IPR020845">
    <property type="entry name" value="AMP-binding_CS"/>
</dbReference>
<dbReference type="PANTHER" id="PTHR24096:SF149">
    <property type="entry name" value="AMP-BINDING DOMAIN-CONTAINING PROTEIN-RELATED"/>
    <property type="match status" value="1"/>
</dbReference>
<feature type="domain" description="AMP-binding enzyme C-terminal" evidence="4">
    <location>
        <begin position="459"/>
        <end position="535"/>
    </location>
</feature>
<feature type="domain" description="AMP-dependent synthetase/ligase" evidence="3">
    <location>
        <begin position="20"/>
        <end position="403"/>
    </location>
</feature>
<comment type="caution">
    <text evidence="5">The sequence shown here is derived from an EMBL/GenBank/DDBJ whole genome shotgun (WGS) entry which is preliminary data.</text>
</comment>
<accession>A0A315YI00</accession>
<dbReference type="RefSeq" id="WP_109727564.1">
    <property type="nucleotide sequence ID" value="NZ_QGDI01000012.1"/>
</dbReference>
<gene>
    <name evidence="5" type="ORF">IE37_02852</name>
</gene>
<dbReference type="InterPro" id="IPR000873">
    <property type="entry name" value="AMP-dep_synth/lig_dom"/>
</dbReference>
<organism evidence="5 6">
    <name type="scientific">Ruminococcus flavefaciens</name>
    <dbReference type="NCBI Taxonomy" id="1265"/>
    <lineage>
        <taxon>Bacteria</taxon>
        <taxon>Bacillati</taxon>
        <taxon>Bacillota</taxon>
        <taxon>Clostridia</taxon>
        <taxon>Eubacteriales</taxon>
        <taxon>Oscillospiraceae</taxon>
        <taxon>Ruminococcus</taxon>
    </lineage>
</organism>
<evidence type="ECO:0000256" key="1">
    <source>
        <dbReference type="ARBA" id="ARBA00006432"/>
    </source>
</evidence>
<dbReference type="Gene3D" id="3.40.50.12780">
    <property type="entry name" value="N-terminal domain of ligase-like"/>
    <property type="match status" value="1"/>
</dbReference>
<dbReference type="AlphaFoldDB" id="A0A315YI00"/>
<dbReference type="Gene3D" id="3.30.300.30">
    <property type="match status" value="1"/>
</dbReference>
<dbReference type="InterPro" id="IPR042099">
    <property type="entry name" value="ANL_N_sf"/>
</dbReference>
<proteinExistence type="inferred from homology"/>
<evidence type="ECO:0000313" key="5">
    <source>
        <dbReference type="EMBL" id="PWJ10814.1"/>
    </source>
</evidence>
<evidence type="ECO:0000313" key="6">
    <source>
        <dbReference type="Proteomes" id="UP000245720"/>
    </source>
</evidence>
<dbReference type="Pfam" id="PF13193">
    <property type="entry name" value="AMP-binding_C"/>
    <property type="match status" value="1"/>
</dbReference>
<evidence type="ECO:0000259" key="4">
    <source>
        <dbReference type="Pfam" id="PF13193"/>
    </source>
</evidence>
<comment type="similarity">
    <text evidence="1">Belongs to the ATP-dependent AMP-binding enzyme family.</text>
</comment>
<protein>
    <submittedName>
        <fullName evidence="5">Long-chain acyl-CoA synthetase</fullName>
    </submittedName>
</protein>
<evidence type="ECO:0000256" key="2">
    <source>
        <dbReference type="ARBA" id="ARBA00022598"/>
    </source>
</evidence>
<keyword evidence="2" id="KW-0436">Ligase</keyword>
<dbReference type="InterPro" id="IPR045851">
    <property type="entry name" value="AMP-bd_C_sf"/>
</dbReference>
<sequence>MKRHLEYPDRSVYDHFRKCALEYGSLSAIDYYGRSISYREVLREVNRCACALIAAGVEKGDSISICLPNIPQAVYLFYAVSKIGAVANMIHPLSAEKEIIDYIELTESKYIFAIDIISDKLERIVRKTDLQLAVAVSPADEMSILYKAGYGFKSLASPKKKHGFKDWKTFMAGASPADRYFNEHTSADECAAILYSGGTTGKPKGIMLTNLNFNALALQSIDACGCLEKGDRVLSVMPVFHGFGLGVCIHTVFTFGGTAVMLPKFNIKEFDKLILKTTPNVIAGVPAIYEALLRSDSLEGKDLSFIKCVISGGDSLAANTRVKLNKMLSSHGCNCKVREGYGLTECVTGSCLTPEDCVDTATCGMPYADTFYKIIDPTSGEELPDGETGEIILRGPTVMKGYYKEPDETAIALRKHSDGNIWLHTGDLGYKSEEGLIYFRQRLKRMIVSNGYNIYPQNIENVISLHKAVAMCAVVGIPDELRGQRVKAFVMLRSGASEERTNKEIMALLRKNIASYAIPYEISFVESFPKTLVGKIAYNELIAEELKK</sequence>
<dbReference type="GO" id="GO:0016405">
    <property type="term" value="F:CoA-ligase activity"/>
    <property type="evidence" value="ECO:0007669"/>
    <property type="project" value="TreeGrafter"/>
</dbReference>
<dbReference type="PANTHER" id="PTHR24096">
    <property type="entry name" value="LONG-CHAIN-FATTY-ACID--COA LIGASE"/>
    <property type="match status" value="1"/>
</dbReference>
<dbReference type="SUPFAM" id="SSF56801">
    <property type="entry name" value="Acetyl-CoA synthetase-like"/>
    <property type="match status" value="1"/>
</dbReference>
<dbReference type="OrthoDB" id="9778383at2"/>
<dbReference type="PROSITE" id="PS00455">
    <property type="entry name" value="AMP_BINDING"/>
    <property type="match status" value="1"/>
</dbReference>
<dbReference type="InterPro" id="IPR025110">
    <property type="entry name" value="AMP-bd_C"/>
</dbReference>
<dbReference type="Pfam" id="PF00501">
    <property type="entry name" value="AMP-binding"/>
    <property type="match status" value="1"/>
</dbReference>
<reference evidence="5 6" key="1">
    <citation type="submission" date="2018-05" db="EMBL/GenBank/DDBJ databases">
        <title>The Hungate 1000. A catalogue of reference genomes from the rumen microbiome.</title>
        <authorList>
            <person name="Kelly W."/>
        </authorList>
    </citation>
    <scope>NUCLEOTIDE SEQUENCE [LARGE SCALE GENOMIC DNA]</scope>
    <source>
        <strain evidence="5 6">SAb67</strain>
    </source>
</reference>
<name>A0A315YI00_RUMFL</name>